<reference evidence="7" key="1">
    <citation type="submission" date="2021-01" db="EMBL/GenBank/DDBJ databases">
        <authorList>
            <person name="Li R."/>
            <person name="Bekaert M."/>
        </authorList>
    </citation>
    <scope>NUCLEOTIDE SEQUENCE</scope>
    <source>
        <strain evidence="7">Farmed</strain>
    </source>
</reference>
<keyword evidence="8" id="KW-1185">Reference proteome</keyword>
<evidence type="ECO:0000256" key="5">
    <source>
        <dbReference type="ARBA" id="ARBA00023224"/>
    </source>
</evidence>
<keyword evidence="6" id="KW-0812">Transmembrane</keyword>
<accession>A0A812ER93</accession>
<dbReference type="GO" id="GO:0007218">
    <property type="term" value="P:neuropeptide signaling pathway"/>
    <property type="evidence" value="ECO:0007669"/>
    <property type="project" value="TreeGrafter"/>
</dbReference>
<keyword evidence="3" id="KW-0297">G-protein coupled receptor</keyword>
<evidence type="ECO:0000256" key="1">
    <source>
        <dbReference type="ARBA" id="ARBA00004651"/>
    </source>
</evidence>
<protein>
    <recommendedName>
        <fullName evidence="9">G-protein coupled receptors family 1 profile domain-containing protein</fullName>
    </recommendedName>
</protein>
<comment type="caution">
    <text evidence="7">The sequence shown here is derived from an EMBL/GenBank/DDBJ whole genome shotgun (WGS) entry which is preliminary data.</text>
</comment>
<dbReference type="Proteomes" id="UP000597762">
    <property type="component" value="Unassembled WGS sequence"/>
</dbReference>
<dbReference type="PANTHER" id="PTHR24230:SF75">
    <property type="entry name" value="RELAXIN FAMILY PEPTIDE RECEPTOR 3"/>
    <property type="match status" value="1"/>
</dbReference>
<evidence type="ECO:0000256" key="4">
    <source>
        <dbReference type="ARBA" id="ARBA00023170"/>
    </source>
</evidence>
<proteinExistence type="predicted"/>
<evidence type="ECO:0000256" key="3">
    <source>
        <dbReference type="ARBA" id="ARBA00023040"/>
    </source>
</evidence>
<evidence type="ECO:0000313" key="7">
    <source>
        <dbReference type="EMBL" id="CAE1325946.1"/>
    </source>
</evidence>
<dbReference type="AlphaFoldDB" id="A0A812ER93"/>
<feature type="transmembrane region" description="Helical" evidence="6">
    <location>
        <begin position="234"/>
        <end position="253"/>
    </location>
</feature>
<feature type="transmembrane region" description="Helical" evidence="6">
    <location>
        <begin position="124"/>
        <end position="151"/>
    </location>
</feature>
<feature type="transmembrane region" description="Helical" evidence="6">
    <location>
        <begin position="172"/>
        <end position="195"/>
    </location>
</feature>
<dbReference type="EMBL" id="CAHIKZ030005463">
    <property type="protein sequence ID" value="CAE1325946.1"/>
    <property type="molecule type" value="Genomic_DNA"/>
</dbReference>
<comment type="subcellular location">
    <subcellularLocation>
        <location evidence="1">Cell membrane</location>
        <topology evidence="1">Multi-pass membrane protein</topology>
    </subcellularLocation>
</comment>
<dbReference type="SUPFAM" id="SSF81321">
    <property type="entry name" value="Family A G protein-coupled receptor-like"/>
    <property type="match status" value="1"/>
</dbReference>
<feature type="transmembrane region" description="Helical" evidence="6">
    <location>
        <begin position="97"/>
        <end position="118"/>
    </location>
</feature>
<keyword evidence="6" id="KW-1133">Transmembrane helix</keyword>
<dbReference type="GO" id="GO:0008528">
    <property type="term" value="F:G protein-coupled peptide receptor activity"/>
    <property type="evidence" value="ECO:0007669"/>
    <property type="project" value="TreeGrafter"/>
</dbReference>
<feature type="transmembrane region" description="Helical" evidence="6">
    <location>
        <begin position="64"/>
        <end position="85"/>
    </location>
</feature>
<evidence type="ECO:0000256" key="6">
    <source>
        <dbReference type="SAM" id="Phobius"/>
    </source>
</evidence>
<evidence type="ECO:0008006" key="9">
    <source>
        <dbReference type="Google" id="ProtNLM"/>
    </source>
</evidence>
<name>A0A812ER93_ACAPH</name>
<keyword evidence="5" id="KW-0807">Transducer</keyword>
<evidence type="ECO:0000313" key="8">
    <source>
        <dbReference type="Proteomes" id="UP000597762"/>
    </source>
</evidence>
<gene>
    <name evidence="7" type="ORF">SPHA_75537</name>
</gene>
<keyword evidence="6" id="KW-0472">Membrane</keyword>
<keyword evidence="2" id="KW-1003">Cell membrane</keyword>
<dbReference type="GO" id="GO:0005886">
    <property type="term" value="C:plasma membrane"/>
    <property type="evidence" value="ECO:0007669"/>
    <property type="project" value="UniProtKB-SubCell"/>
</dbReference>
<dbReference type="OrthoDB" id="6074760at2759"/>
<keyword evidence="4" id="KW-0675">Receptor</keyword>
<dbReference type="Gene3D" id="1.20.1070.10">
    <property type="entry name" value="Rhodopsin 7-helix transmembrane proteins"/>
    <property type="match status" value="1"/>
</dbReference>
<feature type="transmembrane region" description="Helical" evidence="6">
    <location>
        <begin position="316"/>
        <end position="340"/>
    </location>
</feature>
<dbReference type="PANTHER" id="PTHR24230">
    <property type="entry name" value="G-PROTEIN COUPLED RECEPTOR"/>
    <property type="match status" value="1"/>
</dbReference>
<sequence length="417" mass="47687">MKLNKDSKSGFLNAAAHFHHPQLHIQLYELNIYLHFIHGGPEIRDQTFGHTWYSLKLIDVLETYYKPTLSTLGLLLNSISVAVFLHTDLNRLAISHYLVAIGILDNFYLITVIIPWLSRYGVDLFTTMGICQIILYLSHFSCFLSCWYMALSIMQRCARLYSRGLRRRFESVLQAKFIIVLVAVFAGVGFLHVTWTHGVVDVKRRSGSSIITSTKCTILPEDAPQMHDLKRVELLFSFVFPWMVTFSFLFVRLSQFCTCPHWLCPPSSQTKSEIEGSAVLANPVSGAITAQWSVRTFDHVPKPTTENLDILMNVPCLTITAVFLMSSLPYLSMMVIVWFFENGEEDDFFLPLFRNVYLLHFVSKFFVYFMSISEFRQGIVLAFGGLATPEIKKEIALQSKSLPRVNSKTRMIDTTDL</sequence>
<feature type="transmembrane region" description="Helical" evidence="6">
    <location>
        <begin position="352"/>
        <end position="370"/>
    </location>
</feature>
<organism evidence="7 8">
    <name type="scientific">Acanthosepion pharaonis</name>
    <name type="common">Pharaoh cuttlefish</name>
    <name type="synonym">Sepia pharaonis</name>
    <dbReference type="NCBI Taxonomy" id="158019"/>
    <lineage>
        <taxon>Eukaryota</taxon>
        <taxon>Metazoa</taxon>
        <taxon>Spiralia</taxon>
        <taxon>Lophotrochozoa</taxon>
        <taxon>Mollusca</taxon>
        <taxon>Cephalopoda</taxon>
        <taxon>Coleoidea</taxon>
        <taxon>Decapodiformes</taxon>
        <taxon>Sepiida</taxon>
        <taxon>Sepiina</taxon>
        <taxon>Sepiidae</taxon>
        <taxon>Acanthosepion</taxon>
    </lineage>
</organism>
<evidence type="ECO:0000256" key="2">
    <source>
        <dbReference type="ARBA" id="ARBA00022475"/>
    </source>
</evidence>